<keyword evidence="2" id="KW-1185">Reference proteome</keyword>
<name>A0A8X6MRL5_NEPPI</name>
<comment type="caution">
    <text evidence="1">The sequence shown here is derived from an EMBL/GenBank/DDBJ whole genome shotgun (WGS) entry which is preliminary data.</text>
</comment>
<protein>
    <submittedName>
        <fullName evidence="1">Uncharacterized protein</fullName>
    </submittedName>
</protein>
<dbReference type="AlphaFoldDB" id="A0A8X6MRL5"/>
<organism evidence="1 2">
    <name type="scientific">Nephila pilipes</name>
    <name type="common">Giant wood spider</name>
    <name type="synonym">Nephila maculata</name>
    <dbReference type="NCBI Taxonomy" id="299642"/>
    <lineage>
        <taxon>Eukaryota</taxon>
        <taxon>Metazoa</taxon>
        <taxon>Ecdysozoa</taxon>
        <taxon>Arthropoda</taxon>
        <taxon>Chelicerata</taxon>
        <taxon>Arachnida</taxon>
        <taxon>Araneae</taxon>
        <taxon>Araneomorphae</taxon>
        <taxon>Entelegynae</taxon>
        <taxon>Araneoidea</taxon>
        <taxon>Nephilidae</taxon>
        <taxon>Nephila</taxon>
    </lineage>
</organism>
<evidence type="ECO:0000313" key="2">
    <source>
        <dbReference type="Proteomes" id="UP000887013"/>
    </source>
</evidence>
<reference evidence="1" key="1">
    <citation type="submission" date="2020-08" db="EMBL/GenBank/DDBJ databases">
        <title>Multicomponent nature underlies the extraordinary mechanical properties of spider dragline silk.</title>
        <authorList>
            <person name="Kono N."/>
            <person name="Nakamura H."/>
            <person name="Mori M."/>
            <person name="Yoshida Y."/>
            <person name="Ohtoshi R."/>
            <person name="Malay A.D."/>
            <person name="Moran D.A.P."/>
            <person name="Tomita M."/>
            <person name="Numata K."/>
            <person name="Arakawa K."/>
        </authorList>
    </citation>
    <scope>NUCLEOTIDE SEQUENCE</scope>
</reference>
<dbReference type="EMBL" id="BMAW01050132">
    <property type="protein sequence ID" value="GFS74018.1"/>
    <property type="molecule type" value="Genomic_DNA"/>
</dbReference>
<gene>
    <name evidence="1" type="ORF">NPIL_251631</name>
</gene>
<evidence type="ECO:0000313" key="1">
    <source>
        <dbReference type="EMBL" id="GFS74018.1"/>
    </source>
</evidence>
<accession>A0A8X6MRL5</accession>
<dbReference type="Proteomes" id="UP000887013">
    <property type="component" value="Unassembled WGS sequence"/>
</dbReference>
<sequence length="104" mass="11970">MRQICRYLYLNQPKRSHRSPKKISETYSENFVDVFSESFLFTVRVGPSAHEVIDGVDNVREHLLGNTTVRVQVVQTESPIQLVSETAATDHGEAFDEFLWKKKS</sequence>
<proteinExistence type="predicted"/>